<sequence length="350" mass="38992">MVRRVTIALSLLLLSFSLFTSNGVTATSEGLGNKYVSAYEKSTISKIPTSELAEVQAEAAIVVDVNTGQMLWQKNAREPFAPASMSKIMTMYLVLEAIEEGDVDREEVVTISEEAAETGGSTMFLQEGSEWTVSDLFVSMALASANDASVALAEHLASDEEAFVRKMNEKAVDFGLSSHANFVNSHGLPQPKTREESTLTAYDTALIGFHLIQDYPEVIELTQKPYFTLSFSNQQFYNTNQLLDRQVEIEEMNDYLHQLEDEDERQELEEQLLLMDEGLQGMDGLKTGYTNRAGYSFIGTAERGEQRLLSVVMKTDSNQSRFQATKTLLEAGFDYYPVNRVAVNDGDRDN</sequence>
<dbReference type="PRINTS" id="PR00725">
    <property type="entry name" value="DADACBPTASE1"/>
</dbReference>
<dbReference type="Gene3D" id="3.40.710.10">
    <property type="entry name" value="DD-peptidase/beta-lactamase superfamily"/>
    <property type="match status" value="1"/>
</dbReference>
<dbReference type="RefSeq" id="WP_204699727.1">
    <property type="nucleotide sequence ID" value="NZ_JAFBEC010000020.1"/>
</dbReference>
<comment type="similarity">
    <text evidence="1 7">Belongs to the peptidase S11 family.</text>
</comment>
<evidence type="ECO:0000256" key="3">
    <source>
        <dbReference type="ARBA" id="ARBA00022801"/>
    </source>
</evidence>
<comment type="caution">
    <text evidence="10">The sequence shown here is derived from an EMBL/GenBank/DDBJ whole genome shotgun (WGS) entry which is preliminary data.</text>
</comment>
<evidence type="ECO:0000313" key="11">
    <source>
        <dbReference type="Proteomes" id="UP000741863"/>
    </source>
</evidence>
<feature type="domain" description="Peptidase S11 D-alanyl-D-alanine carboxypeptidase A N-terminal" evidence="9">
    <location>
        <begin position="265"/>
        <end position="316"/>
    </location>
</feature>
<dbReference type="GO" id="GO:0004180">
    <property type="term" value="F:carboxypeptidase activity"/>
    <property type="evidence" value="ECO:0007669"/>
    <property type="project" value="UniProtKB-KW"/>
</dbReference>
<keyword evidence="11" id="KW-1185">Reference proteome</keyword>
<evidence type="ECO:0000256" key="6">
    <source>
        <dbReference type="ARBA" id="ARBA00023316"/>
    </source>
</evidence>
<reference evidence="10 11" key="1">
    <citation type="submission" date="2021-01" db="EMBL/GenBank/DDBJ databases">
        <title>Genomic Encyclopedia of Type Strains, Phase IV (KMG-IV): sequencing the most valuable type-strain genomes for metagenomic binning, comparative biology and taxonomic classification.</title>
        <authorList>
            <person name="Goeker M."/>
        </authorList>
    </citation>
    <scope>NUCLEOTIDE SEQUENCE [LARGE SCALE GENOMIC DNA]</scope>
    <source>
        <strain evidence="10 11">DSM 25540</strain>
    </source>
</reference>
<evidence type="ECO:0000256" key="7">
    <source>
        <dbReference type="RuleBase" id="RU004016"/>
    </source>
</evidence>
<name>A0ABS2PHR6_9BACL</name>
<feature type="domain" description="Peptidase S11 D-alanyl-D-alanine carboxypeptidase A N-terminal" evidence="9">
    <location>
        <begin position="52"/>
        <end position="246"/>
    </location>
</feature>
<evidence type="ECO:0000256" key="4">
    <source>
        <dbReference type="ARBA" id="ARBA00022960"/>
    </source>
</evidence>
<organism evidence="10 11">
    <name type="scientific">Geomicrobium sediminis</name>
    <dbReference type="NCBI Taxonomy" id="1347788"/>
    <lineage>
        <taxon>Bacteria</taxon>
        <taxon>Bacillati</taxon>
        <taxon>Bacillota</taxon>
        <taxon>Bacilli</taxon>
        <taxon>Bacillales</taxon>
        <taxon>Geomicrobium</taxon>
    </lineage>
</organism>
<dbReference type="InterPro" id="IPR018044">
    <property type="entry name" value="Peptidase_S11"/>
</dbReference>
<dbReference type="Pfam" id="PF00768">
    <property type="entry name" value="Peptidase_S11"/>
    <property type="match status" value="2"/>
</dbReference>
<accession>A0ABS2PHR6</accession>
<gene>
    <name evidence="10" type="ORF">JOD17_004127</name>
</gene>
<evidence type="ECO:0000256" key="1">
    <source>
        <dbReference type="ARBA" id="ARBA00007164"/>
    </source>
</evidence>
<dbReference type="SUPFAM" id="SSF56601">
    <property type="entry name" value="beta-lactamase/transpeptidase-like"/>
    <property type="match status" value="1"/>
</dbReference>
<keyword evidence="3" id="KW-0378">Hydrolase</keyword>
<evidence type="ECO:0000259" key="9">
    <source>
        <dbReference type="Pfam" id="PF00768"/>
    </source>
</evidence>
<keyword evidence="4" id="KW-0133">Cell shape</keyword>
<keyword evidence="6" id="KW-0961">Cell wall biogenesis/degradation</keyword>
<evidence type="ECO:0000256" key="8">
    <source>
        <dbReference type="SAM" id="SignalP"/>
    </source>
</evidence>
<keyword evidence="5" id="KW-0573">Peptidoglycan synthesis</keyword>
<feature type="signal peptide" evidence="8">
    <location>
        <begin position="1"/>
        <end position="26"/>
    </location>
</feature>
<evidence type="ECO:0000256" key="2">
    <source>
        <dbReference type="ARBA" id="ARBA00022729"/>
    </source>
</evidence>
<dbReference type="PANTHER" id="PTHR21581:SF11">
    <property type="entry name" value="D-ALANYL-D-ALANINE CARBOXYPEPTIDASE DACA"/>
    <property type="match status" value="1"/>
</dbReference>
<keyword evidence="2 8" id="KW-0732">Signal</keyword>
<evidence type="ECO:0000313" key="10">
    <source>
        <dbReference type="EMBL" id="MBM7634984.1"/>
    </source>
</evidence>
<feature type="chain" id="PRO_5045677306" evidence="8">
    <location>
        <begin position="27"/>
        <end position="350"/>
    </location>
</feature>
<protein>
    <submittedName>
        <fullName evidence="10">D-alanyl-D-alanine carboxypeptidase</fullName>
    </submittedName>
</protein>
<evidence type="ECO:0000256" key="5">
    <source>
        <dbReference type="ARBA" id="ARBA00022984"/>
    </source>
</evidence>
<keyword evidence="10" id="KW-0121">Carboxypeptidase</keyword>
<dbReference type="EMBL" id="JAFBEC010000020">
    <property type="protein sequence ID" value="MBM7634984.1"/>
    <property type="molecule type" value="Genomic_DNA"/>
</dbReference>
<dbReference type="InterPro" id="IPR012338">
    <property type="entry name" value="Beta-lactam/transpept-like"/>
</dbReference>
<dbReference type="Proteomes" id="UP000741863">
    <property type="component" value="Unassembled WGS sequence"/>
</dbReference>
<keyword evidence="10" id="KW-0645">Protease</keyword>
<proteinExistence type="inferred from homology"/>
<dbReference type="PANTHER" id="PTHR21581">
    <property type="entry name" value="D-ALANYL-D-ALANINE CARBOXYPEPTIDASE"/>
    <property type="match status" value="1"/>
</dbReference>
<dbReference type="InterPro" id="IPR001967">
    <property type="entry name" value="Peptidase_S11_N"/>
</dbReference>